<evidence type="ECO:0000313" key="1">
    <source>
        <dbReference type="Proteomes" id="UP000095286"/>
    </source>
</evidence>
<dbReference type="Proteomes" id="UP000095286">
    <property type="component" value="Unplaced"/>
</dbReference>
<dbReference type="WBParaSite" id="RSKR_0000104700.1">
    <property type="protein sequence ID" value="RSKR_0000104700.1"/>
    <property type="gene ID" value="RSKR_0000104700"/>
</dbReference>
<evidence type="ECO:0000313" key="2">
    <source>
        <dbReference type="WBParaSite" id="RSKR_0000104700.1"/>
    </source>
</evidence>
<sequence>MFKSRCFLIFFILSFSILLGWLILVPNVDTNHGLWNEKVIFVGGCPRSGTTLMRALLDAHDDVRCHGETRVIPYLLSILTFWERKDHKEMLDDAGVTRDVLNKAVRSFISEIIVNHGDKAPIYCNKDPLNLSHANRLHEMFPKSKFILMIRDGRATVHSIMSREVPVSGFSFTNQTKSLMAWNLLIDNMVLECKSIGAENCLMVHYEKLVTHPQEELERIVSFLQIPFQNQLLHHEELIGKDVKLIEGEWSTDQVKEKINSDALNKWKDFYDPDVIKNIDKLAPMLRNLGYL</sequence>
<accession>A0AC35TIY7</accession>
<reference evidence="2" key="1">
    <citation type="submission" date="2016-11" db="UniProtKB">
        <authorList>
            <consortium name="WormBaseParasite"/>
        </authorList>
    </citation>
    <scope>IDENTIFICATION</scope>
    <source>
        <strain evidence="2">KR3021</strain>
    </source>
</reference>
<organism evidence="1 2">
    <name type="scientific">Rhabditophanes sp. KR3021</name>
    <dbReference type="NCBI Taxonomy" id="114890"/>
    <lineage>
        <taxon>Eukaryota</taxon>
        <taxon>Metazoa</taxon>
        <taxon>Ecdysozoa</taxon>
        <taxon>Nematoda</taxon>
        <taxon>Chromadorea</taxon>
        <taxon>Rhabditida</taxon>
        <taxon>Tylenchina</taxon>
        <taxon>Panagrolaimomorpha</taxon>
        <taxon>Strongyloidoidea</taxon>
        <taxon>Alloionematidae</taxon>
        <taxon>Rhabditophanes</taxon>
    </lineage>
</organism>
<protein>
    <submittedName>
        <fullName evidence="2">Protein-tyrosine sulfotransferase</fullName>
    </submittedName>
</protein>
<proteinExistence type="predicted"/>
<name>A0AC35TIY7_9BILA</name>